<accession>A0A2W6NGF2</accession>
<evidence type="ECO:0000313" key="2">
    <source>
        <dbReference type="EMBL" id="PZT54715.1"/>
    </source>
</evidence>
<evidence type="ECO:0000256" key="1">
    <source>
        <dbReference type="SAM" id="SignalP"/>
    </source>
</evidence>
<evidence type="ECO:0000313" key="3">
    <source>
        <dbReference type="Proteomes" id="UP000249204"/>
    </source>
</evidence>
<dbReference type="AlphaFoldDB" id="A0A2W6NGF2"/>
<sequence>MYKWIPLFISVLLLLTTGCSTTHKIDTDLTKDLTRDLKQLSPLIEKVQFIFTRPDLTYRIDMSNEPSKEELESILTVIKEFTTVDNMNEMARSVNWGLEMSNVYLDVNTDKNKETIEHSYYARYFKTSNASDHSEANIEGYSIWYDQSEK</sequence>
<feature type="signal peptide" evidence="1">
    <location>
        <begin position="1"/>
        <end position="24"/>
    </location>
</feature>
<dbReference type="PROSITE" id="PS51257">
    <property type="entry name" value="PROKAR_LIPOPROTEIN"/>
    <property type="match status" value="1"/>
</dbReference>
<dbReference type="EMBL" id="QKWW01000044">
    <property type="protein sequence ID" value="PZT54715.1"/>
    <property type="molecule type" value="Genomic_DNA"/>
</dbReference>
<dbReference type="RefSeq" id="WP_111271135.1">
    <property type="nucleotide sequence ID" value="NZ_QKWW01000044.1"/>
</dbReference>
<organism evidence="2 3">
    <name type="scientific">Paenibacillus silvae</name>
    <dbReference type="NCBI Taxonomy" id="1325358"/>
    <lineage>
        <taxon>Bacteria</taxon>
        <taxon>Bacillati</taxon>
        <taxon>Bacillota</taxon>
        <taxon>Bacilli</taxon>
        <taxon>Bacillales</taxon>
        <taxon>Paenibacillaceae</taxon>
        <taxon>Paenibacillus</taxon>
    </lineage>
</organism>
<keyword evidence="1" id="KW-0732">Signal</keyword>
<gene>
    <name evidence="2" type="ORF">DN757_15710</name>
</gene>
<protein>
    <submittedName>
        <fullName evidence="2">Uncharacterized protein</fullName>
    </submittedName>
</protein>
<dbReference type="Proteomes" id="UP000249204">
    <property type="component" value="Unassembled WGS sequence"/>
</dbReference>
<comment type="caution">
    <text evidence="2">The sequence shown here is derived from an EMBL/GenBank/DDBJ whole genome shotgun (WGS) entry which is preliminary data.</text>
</comment>
<reference evidence="2 3" key="1">
    <citation type="submission" date="2018-06" db="EMBL/GenBank/DDBJ databases">
        <title>Isolation of heavy metals resistant Paenibacillus silvae NC2 from Gold-Copper mine in ZiJin, China.</title>
        <authorList>
            <person name="Xu J."/>
            <person name="Mazhar H.S."/>
            <person name="Rensing C."/>
        </authorList>
    </citation>
    <scope>NUCLEOTIDE SEQUENCE [LARGE SCALE GENOMIC DNA]</scope>
    <source>
        <strain evidence="2 3">NC2</strain>
    </source>
</reference>
<feature type="chain" id="PRO_5039191512" evidence="1">
    <location>
        <begin position="25"/>
        <end position="150"/>
    </location>
</feature>
<name>A0A2W6NGF2_9BACL</name>
<proteinExistence type="predicted"/>